<accession>A0A7X3FIW1</accession>
<evidence type="ECO:0000313" key="3">
    <source>
        <dbReference type="Proteomes" id="UP000490800"/>
    </source>
</evidence>
<dbReference type="Gene3D" id="3.40.30.10">
    <property type="entry name" value="Glutaredoxin"/>
    <property type="match status" value="1"/>
</dbReference>
<dbReference type="Pfam" id="PF00085">
    <property type="entry name" value="Thioredoxin"/>
    <property type="match status" value="1"/>
</dbReference>
<name>A0A7X3FIW1_9BACL</name>
<dbReference type="InterPro" id="IPR013766">
    <property type="entry name" value="Thioredoxin_domain"/>
</dbReference>
<organism evidence="2 3">
    <name type="scientific">Paenibacillus lutrae</name>
    <dbReference type="NCBI Taxonomy" id="2078573"/>
    <lineage>
        <taxon>Bacteria</taxon>
        <taxon>Bacillati</taxon>
        <taxon>Bacillota</taxon>
        <taxon>Bacilli</taxon>
        <taxon>Bacillales</taxon>
        <taxon>Paenibacillaceae</taxon>
        <taxon>Paenibacillus</taxon>
    </lineage>
</organism>
<proteinExistence type="predicted"/>
<evidence type="ECO:0000313" key="2">
    <source>
        <dbReference type="EMBL" id="MVP00319.1"/>
    </source>
</evidence>
<protein>
    <submittedName>
        <fullName evidence="2">Thioredoxin</fullName>
    </submittedName>
</protein>
<comment type="caution">
    <text evidence="2">The sequence shown here is derived from an EMBL/GenBank/DDBJ whole genome shotgun (WGS) entry which is preliminary data.</text>
</comment>
<reference evidence="2 3" key="1">
    <citation type="journal article" date="2019" name="Microorganisms">
        <title>Paenibacillus lutrae sp. nov., A Chitinolytic Species Isolated from A River Otter in Castril Natural Park, Granada, Spain.</title>
        <authorList>
            <person name="Rodriguez M."/>
            <person name="Reina J.C."/>
            <person name="Bejar V."/>
            <person name="Llamas I."/>
        </authorList>
    </citation>
    <scope>NUCLEOTIDE SEQUENCE [LARGE SCALE GENOMIC DNA]</scope>
    <source>
        <strain evidence="2 3">N10</strain>
    </source>
</reference>
<dbReference type="EMBL" id="RHLK01000006">
    <property type="protein sequence ID" value="MVP00319.1"/>
    <property type="molecule type" value="Genomic_DNA"/>
</dbReference>
<feature type="domain" description="Thioredoxin" evidence="1">
    <location>
        <begin position="3"/>
        <end position="95"/>
    </location>
</feature>
<dbReference type="AlphaFoldDB" id="A0A7X3FIW1"/>
<gene>
    <name evidence="2" type="ORF">EDM21_12435</name>
</gene>
<dbReference type="OrthoDB" id="5784238at2"/>
<keyword evidence="3" id="KW-1185">Reference proteome</keyword>
<dbReference type="SUPFAM" id="SSF52833">
    <property type="entry name" value="Thioredoxin-like"/>
    <property type="match status" value="1"/>
</dbReference>
<sequence length="102" mass="11842">MQEWNEQIIQRAVSEHQTFALFFHTPLCGTCKLARRMLEVLVQMEPAIPLKECNANYVPSFVQEWQISSVPCIVVIERGRVVRTLYAMNSVEYLLSELRVLT</sequence>
<dbReference type="Proteomes" id="UP000490800">
    <property type="component" value="Unassembled WGS sequence"/>
</dbReference>
<dbReference type="InterPro" id="IPR036249">
    <property type="entry name" value="Thioredoxin-like_sf"/>
</dbReference>
<dbReference type="CDD" id="cd02947">
    <property type="entry name" value="TRX_family"/>
    <property type="match status" value="1"/>
</dbReference>
<evidence type="ECO:0000259" key="1">
    <source>
        <dbReference type="Pfam" id="PF00085"/>
    </source>
</evidence>